<protein>
    <submittedName>
        <fullName evidence="3">Uncharacterized protein LOC108704076 isoform X1</fullName>
    </submittedName>
</protein>
<name>A0A8J1L1W3_XENLA</name>
<dbReference type="KEGG" id="xla:108704076"/>
<keyword evidence="2" id="KW-1185">Reference proteome</keyword>
<dbReference type="Pfam" id="PF00078">
    <property type="entry name" value="RVT_1"/>
    <property type="match status" value="1"/>
</dbReference>
<dbReference type="PROSITE" id="PS50878">
    <property type="entry name" value="RT_POL"/>
    <property type="match status" value="1"/>
</dbReference>
<dbReference type="Pfam" id="PF26215">
    <property type="entry name" value="HTH_animal"/>
    <property type="match status" value="1"/>
</dbReference>
<dbReference type="OrthoDB" id="9909346at2759"/>
<dbReference type="GeneID" id="108704076"/>
<dbReference type="SUPFAM" id="SSF56672">
    <property type="entry name" value="DNA/RNA polymerases"/>
    <property type="match status" value="1"/>
</dbReference>
<dbReference type="RefSeq" id="XP_041423531.1">
    <property type="nucleotide sequence ID" value="XM_041567597.1"/>
</dbReference>
<accession>A0A8J1L1W3</accession>
<feature type="domain" description="Reverse transcriptase" evidence="1">
    <location>
        <begin position="1"/>
        <end position="236"/>
    </location>
</feature>
<sequence>MSSVFQPMAILLDDVLNPIVTRTKSYVRDTTDFINKINTIHCTNDNILLCTMDVASLYTSIPHDLGIDTVKRNIQELQLPTGVDSMLLQFLEWVLKKNYFVFENKYYEQSQGTSMGSNVAPAYANLFMARFEDEFVYTSTFWPSICTWLRYIDDLFFIWQDTEEKLQSFCEYLNTRLPTIKFTLEFDKTEIHFLDVKVEVRDGKFETDIYRKPTDKITYLDPKSFHPPTTVSGLPYSQLLRVKRIVSTDSVFEERADEMMNNFVKRGYKQEMLEDIKQRVREVDRADLLVKKKARKIDRLPFVSTFSSQSKQVRRIMYRHWHLLQMDQKLKPWTTNPPIMAYKRPPNLRDRLVHAVQEPMKKQENRHVG</sequence>
<dbReference type="AlphaFoldDB" id="A0A8J1L1W3"/>
<evidence type="ECO:0000313" key="2">
    <source>
        <dbReference type="Proteomes" id="UP000186698"/>
    </source>
</evidence>
<dbReference type="InterPro" id="IPR000477">
    <property type="entry name" value="RT_dom"/>
</dbReference>
<gene>
    <name evidence="3" type="primary">LOC108704076</name>
</gene>
<dbReference type="PANTHER" id="PTHR21301:SF12">
    <property type="match status" value="1"/>
</dbReference>
<reference evidence="3" key="1">
    <citation type="submission" date="2025-08" db="UniProtKB">
        <authorList>
            <consortium name="RefSeq"/>
        </authorList>
    </citation>
    <scope>IDENTIFICATION</scope>
    <source>
        <strain evidence="3">J_2021</strain>
        <tissue evidence="3">Erythrocytes</tissue>
    </source>
</reference>
<evidence type="ECO:0000259" key="1">
    <source>
        <dbReference type="PROSITE" id="PS50878"/>
    </source>
</evidence>
<proteinExistence type="predicted"/>
<dbReference type="InterPro" id="IPR058912">
    <property type="entry name" value="HTH_animal"/>
</dbReference>
<evidence type="ECO:0000313" key="3">
    <source>
        <dbReference type="RefSeq" id="XP_041423531.1"/>
    </source>
</evidence>
<dbReference type="PANTHER" id="PTHR21301">
    <property type="entry name" value="REVERSE TRANSCRIPTASE"/>
    <property type="match status" value="1"/>
</dbReference>
<organism evidence="2 3">
    <name type="scientific">Xenopus laevis</name>
    <name type="common">African clawed frog</name>
    <dbReference type="NCBI Taxonomy" id="8355"/>
    <lineage>
        <taxon>Eukaryota</taxon>
        <taxon>Metazoa</taxon>
        <taxon>Chordata</taxon>
        <taxon>Craniata</taxon>
        <taxon>Vertebrata</taxon>
        <taxon>Euteleostomi</taxon>
        <taxon>Amphibia</taxon>
        <taxon>Batrachia</taxon>
        <taxon>Anura</taxon>
        <taxon>Pipoidea</taxon>
        <taxon>Pipidae</taxon>
        <taxon>Xenopodinae</taxon>
        <taxon>Xenopus</taxon>
        <taxon>Xenopus</taxon>
    </lineage>
</organism>
<dbReference type="InterPro" id="IPR043502">
    <property type="entry name" value="DNA/RNA_pol_sf"/>
</dbReference>
<dbReference type="Proteomes" id="UP000186698">
    <property type="component" value="Chromosome 6S"/>
</dbReference>